<evidence type="ECO:0000259" key="1">
    <source>
        <dbReference type="PROSITE" id="PS50106"/>
    </source>
</evidence>
<dbReference type="PROSITE" id="PS50106">
    <property type="entry name" value="PDZ"/>
    <property type="match status" value="1"/>
</dbReference>
<dbReference type="eggNOG" id="COG0793">
    <property type="taxonomic scope" value="Bacteria"/>
</dbReference>
<organism evidence="2 3">
    <name type="scientific">Catenulispora acidiphila (strain DSM 44928 / JCM 14897 / NBRC 102108 / NRRL B-24433 / ID139908)</name>
    <dbReference type="NCBI Taxonomy" id="479433"/>
    <lineage>
        <taxon>Bacteria</taxon>
        <taxon>Bacillati</taxon>
        <taxon>Actinomycetota</taxon>
        <taxon>Actinomycetes</taxon>
        <taxon>Catenulisporales</taxon>
        <taxon>Catenulisporaceae</taxon>
        <taxon>Catenulispora</taxon>
    </lineage>
</organism>
<evidence type="ECO:0000313" key="3">
    <source>
        <dbReference type="Proteomes" id="UP000000851"/>
    </source>
</evidence>
<dbReference type="InterPro" id="IPR001478">
    <property type="entry name" value="PDZ"/>
</dbReference>
<keyword evidence="3" id="KW-1185">Reference proteome</keyword>
<dbReference type="HOGENOM" id="CLU_578611_0_0_11"/>
<dbReference type="GO" id="GO:0007165">
    <property type="term" value="P:signal transduction"/>
    <property type="evidence" value="ECO:0007669"/>
    <property type="project" value="TreeGrafter"/>
</dbReference>
<dbReference type="GO" id="GO:0004175">
    <property type="term" value="F:endopeptidase activity"/>
    <property type="evidence" value="ECO:0007669"/>
    <property type="project" value="TreeGrafter"/>
</dbReference>
<reference evidence="2 3" key="1">
    <citation type="journal article" date="2009" name="Stand. Genomic Sci.">
        <title>Complete genome sequence of Catenulispora acidiphila type strain (ID 139908).</title>
        <authorList>
            <person name="Copeland A."/>
            <person name="Lapidus A."/>
            <person name="Glavina Del Rio T."/>
            <person name="Nolan M."/>
            <person name="Lucas S."/>
            <person name="Chen F."/>
            <person name="Tice H."/>
            <person name="Cheng J.F."/>
            <person name="Bruce D."/>
            <person name="Goodwin L."/>
            <person name="Pitluck S."/>
            <person name="Mikhailova N."/>
            <person name="Pati A."/>
            <person name="Ivanova N."/>
            <person name="Mavromatis K."/>
            <person name="Chen A."/>
            <person name="Palaniappan K."/>
            <person name="Chain P."/>
            <person name="Land M."/>
            <person name="Hauser L."/>
            <person name="Chang Y.J."/>
            <person name="Jeffries C.D."/>
            <person name="Chertkov O."/>
            <person name="Brettin T."/>
            <person name="Detter J.C."/>
            <person name="Han C."/>
            <person name="Ali Z."/>
            <person name="Tindall B.J."/>
            <person name="Goker M."/>
            <person name="Bristow J."/>
            <person name="Eisen J.A."/>
            <person name="Markowitz V."/>
            <person name="Hugenholtz P."/>
            <person name="Kyrpides N.C."/>
            <person name="Klenk H.P."/>
        </authorList>
    </citation>
    <scope>NUCLEOTIDE SEQUENCE [LARGE SCALE GENOMIC DNA]</scope>
    <source>
        <strain evidence="3">DSM 44928 / JCM 14897 / NBRC 102108 / NRRL B-24433 / ID139908</strain>
    </source>
</reference>
<dbReference type="PANTHER" id="PTHR32060">
    <property type="entry name" value="TAIL-SPECIFIC PROTEASE"/>
    <property type="match status" value="1"/>
</dbReference>
<gene>
    <name evidence="2" type="ordered locus">Caci_1027</name>
</gene>
<dbReference type="STRING" id="479433.Caci_1027"/>
<dbReference type="PANTHER" id="PTHR32060:SF30">
    <property type="entry name" value="CARBOXY-TERMINAL PROCESSING PROTEASE CTPA"/>
    <property type="match status" value="1"/>
</dbReference>
<dbReference type="KEGG" id="cai:Caci_1027"/>
<sequence precursor="true">MVNTAEPLAPTSYRPHRGKLAAGALRRRRVTTWGVAATVSCLLAASGVAAYAGDAHSTSSITAAAKAGACIEQPEDVQPGGLPPATPATLATLHQAYNCILDNAYAGSETDTRVMLRDAFQSITQELMRRDLDQPTASIANLTGHRDQDWASFAKAYQQVIAGLPGNTAAQQAVASAAVAGMLSALGDDHAHWDDGSIPDPGATTVYTYGFVPVPSGRMTASITDAAPPLYILKVRPGEPADKAGLKPGDIIIGVNDLPTVSNGLINGGVLTPLTAGSATDTVRLTVQRPATGKTSTVELHAVGVTTPLIPTVSVTLLPGGIAEVTIPAFTPTAGDEALAGIANLRQTTQLHGVIFNVRGNGGGRDEPVTQLISSLVHNKLLSKNCDIHNNCTDNHTDDAIPLLNLPITLITDATCASACEDFTADIKFLNLGKVIGQRTAGVVSGTQRGFALTNNTILVMPTQHRIWANGELVDTIGVPVDYQIPYTAQDISKAIDPGLDKARTLLGS</sequence>
<dbReference type="Gene3D" id="2.30.42.10">
    <property type="match status" value="1"/>
</dbReference>
<dbReference type="Pfam" id="PF03572">
    <property type="entry name" value="Peptidase_S41"/>
    <property type="match status" value="1"/>
</dbReference>
<evidence type="ECO:0000313" key="2">
    <source>
        <dbReference type="EMBL" id="ACU69953.1"/>
    </source>
</evidence>
<dbReference type="SMART" id="SM00228">
    <property type="entry name" value="PDZ"/>
    <property type="match status" value="1"/>
</dbReference>
<dbReference type="EMBL" id="CP001700">
    <property type="protein sequence ID" value="ACU69953.1"/>
    <property type="molecule type" value="Genomic_DNA"/>
</dbReference>
<dbReference type="Proteomes" id="UP000000851">
    <property type="component" value="Chromosome"/>
</dbReference>
<dbReference type="Pfam" id="PF17820">
    <property type="entry name" value="PDZ_6"/>
    <property type="match status" value="1"/>
</dbReference>
<dbReference type="GO" id="GO:0006508">
    <property type="term" value="P:proteolysis"/>
    <property type="evidence" value="ECO:0007669"/>
    <property type="project" value="InterPro"/>
</dbReference>
<proteinExistence type="predicted"/>
<dbReference type="GO" id="GO:0008236">
    <property type="term" value="F:serine-type peptidase activity"/>
    <property type="evidence" value="ECO:0007669"/>
    <property type="project" value="InterPro"/>
</dbReference>
<dbReference type="InterPro" id="IPR036034">
    <property type="entry name" value="PDZ_sf"/>
</dbReference>
<name>C7Q493_CATAD</name>
<dbReference type="Gene3D" id="3.90.226.10">
    <property type="entry name" value="2-enoyl-CoA Hydratase, Chain A, domain 1"/>
    <property type="match status" value="1"/>
</dbReference>
<dbReference type="AlphaFoldDB" id="C7Q493"/>
<accession>C7Q493</accession>
<dbReference type="SUPFAM" id="SSF52096">
    <property type="entry name" value="ClpP/crotonase"/>
    <property type="match status" value="1"/>
</dbReference>
<dbReference type="SUPFAM" id="SSF50156">
    <property type="entry name" value="PDZ domain-like"/>
    <property type="match status" value="1"/>
</dbReference>
<dbReference type="InterPro" id="IPR041489">
    <property type="entry name" value="PDZ_6"/>
</dbReference>
<protein>
    <submittedName>
        <fullName evidence="2">Peptidase S41</fullName>
    </submittedName>
</protein>
<dbReference type="InParanoid" id="C7Q493"/>
<dbReference type="SMART" id="SM00245">
    <property type="entry name" value="TSPc"/>
    <property type="match status" value="1"/>
</dbReference>
<feature type="domain" description="PDZ" evidence="1">
    <location>
        <begin position="230"/>
        <end position="263"/>
    </location>
</feature>
<dbReference type="GO" id="GO:0030288">
    <property type="term" value="C:outer membrane-bounded periplasmic space"/>
    <property type="evidence" value="ECO:0007669"/>
    <property type="project" value="TreeGrafter"/>
</dbReference>
<dbReference type="InterPro" id="IPR029045">
    <property type="entry name" value="ClpP/crotonase-like_dom_sf"/>
</dbReference>
<dbReference type="InterPro" id="IPR005151">
    <property type="entry name" value="Tail-specific_protease"/>
</dbReference>